<dbReference type="InterPro" id="IPR038078">
    <property type="entry name" value="PhoU-like_sf"/>
</dbReference>
<protein>
    <submittedName>
        <fullName evidence="2">DUF47 domain-containing protein</fullName>
    </submittedName>
</protein>
<comment type="similarity">
    <text evidence="1">Belongs to the UPF0111 family.</text>
</comment>
<name>A0A3A3YNV0_9ACTN</name>
<evidence type="ECO:0000313" key="2">
    <source>
        <dbReference type="EMBL" id="RJK92838.1"/>
    </source>
</evidence>
<dbReference type="EMBL" id="QZEZ01000012">
    <property type="protein sequence ID" value="RJK92838.1"/>
    <property type="molecule type" value="Genomic_DNA"/>
</dbReference>
<organism evidence="2 3">
    <name type="scientific">Vallicoccus soli</name>
    <dbReference type="NCBI Taxonomy" id="2339232"/>
    <lineage>
        <taxon>Bacteria</taxon>
        <taxon>Bacillati</taxon>
        <taxon>Actinomycetota</taxon>
        <taxon>Actinomycetes</taxon>
        <taxon>Motilibacterales</taxon>
        <taxon>Vallicoccaceae</taxon>
        <taxon>Vallicoccus</taxon>
    </lineage>
</organism>
<dbReference type="SUPFAM" id="SSF109755">
    <property type="entry name" value="PhoU-like"/>
    <property type="match status" value="1"/>
</dbReference>
<dbReference type="Pfam" id="PF01865">
    <property type="entry name" value="PhoU_div"/>
    <property type="match status" value="1"/>
</dbReference>
<dbReference type="Proteomes" id="UP000265614">
    <property type="component" value="Unassembled WGS sequence"/>
</dbReference>
<comment type="caution">
    <text evidence="2">The sequence shown here is derived from an EMBL/GenBank/DDBJ whole genome shotgun (WGS) entry which is preliminary data.</text>
</comment>
<evidence type="ECO:0000256" key="1">
    <source>
        <dbReference type="ARBA" id="ARBA00008591"/>
    </source>
</evidence>
<dbReference type="InterPro" id="IPR018445">
    <property type="entry name" value="Put_Phosphate_transp_reg"/>
</dbReference>
<proteinExistence type="inferred from homology"/>
<dbReference type="PANTHER" id="PTHR37298">
    <property type="entry name" value="UPF0111 PROTEIN YKAA"/>
    <property type="match status" value="1"/>
</dbReference>
<dbReference type="OrthoDB" id="9797568at2"/>
<keyword evidence="3" id="KW-1185">Reference proteome</keyword>
<dbReference type="PANTHER" id="PTHR37298:SF1">
    <property type="entry name" value="UPF0111 PROTEIN YKAA"/>
    <property type="match status" value="1"/>
</dbReference>
<dbReference type="InterPro" id="IPR052912">
    <property type="entry name" value="UPF0111_domain"/>
</dbReference>
<accession>A0A3A3YNV0</accession>
<evidence type="ECO:0000313" key="3">
    <source>
        <dbReference type="Proteomes" id="UP000265614"/>
    </source>
</evidence>
<gene>
    <name evidence="2" type="ORF">D5H78_18170</name>
</gene>
<dbReference type="AlphaFoldDB" id="A0A3A3YNV0"/>
<dbReference type="RefSeq" id="WP_119951973.1">
    <property type="nucleotide sequence ID" value="NZ_QZEZ01000012.1"/>
</dbReference>
<sequence length="209" mass="23649">MARLLGRFTPRDDRFYDLFARSAQTHVTGARLLCRLVAAAPDDRPAIAQEMRAAEHAGDEVTHEILRAVNSTFVTPFDRSDIYDLASRLDDVMDHMDAAADLVVLYRPRELPPEVSQQVDLLERAAYVTAEAMGRLRSPGDLSEYWIEVNRLENEADQSYRRLMATLFSGMYDAIELLKLKDVVEELEDCADAFERVAHTVESIAVKES</sequence>
<reference evidence="2 3" key="1">
    <citation type="submission" date="2018-09" db="EMBL/GenBank/DDBJ databases">
        <title>YIM 75000 draft genome.</title>
        <authorList>
            <person name="Tang S."/>
            <person name="Feng Y."/>
        </authorList>
    </citation>
    <scope>NUCLEOTIDE SEQUENCE [LARGE SCALE GENOMIC DNA]</scope>
    <source>
        <strain evidence="2 3">YIM 75000</strain>
    </source>
</reference>
<dbReference type="Gene3D" id="1.20.58.220">
    <property type="entry name" value="Phosphate transport system protein phou homolog 2, domain 2"/>
    <property type="match status" value="1"/>
</dbReference>